<evidence type="ECO:0000256" key="1">
    <source>
        <dbReference type="SAM" id="Phobius"/>
    </source>
</evidence>
<accession>A0ABS8PX06</accession>
<feature type="transmembrane region" description="Helical" evidence="1">
    <location>
        <begin position="79"/>
        <end position="99"/>
    </location>
</feature>
<feature type="transmembrane region" description="Helical" evidence="1">
    <location>
        <begin position="111"/>
        <end position="132"/>
    </location>
</feature>
<organism evidence="2 3">
    <name type="scientific">Niabella pedocola</name>
    <dbReference type="NCBI Taxonomy" id="1752077"/>
    <lineage>
        <taxon>Bacteria</taxon>
        <taxon>Pseudomonadati</taxon>
        <taxon>Bacteroidota</taxon>
        <taxon>Chitinophagia</taxon>
        <taxon>Chitinophagales</taxon>
        <taxon>Chitinophagaceae</taxon>
        <taxon>Niabella</taxon>
    </lineage>
</organism>
<name>A0ABS8PX06_9BACT</name>
<reference evidence="2 3" key="1">
    <citation type="submission" date="2021-11" db="EMBL/GenBank/DDBJ databases">
        <title>Genomic of Niabella pedocola.</title>
        <authorList>
            <person name="Wu T."/>
        </authorList>
    </citation>
    <scope>NUCLEOTIDE SEQUENCE [LARGE SCALE GENOMIC DNA]</scope>
    <source>
        <strain evidence="2 3">JCM 31011</strain>
    </source>
</reference>
<protein>
    <submittedName>
        <fullName evidence="2">Uncharacterized protein</fullName>
    </submittedName>
</protein>
<comment type="caution">
    <text evidence="2">The sequence shown here is derived from an EMBL/GenBank/DDBJ whole genome shotgun (WGS) entry which is preliminary data.</text>
</comment>
<keyword evidence="1" id="KW-0472">Membrane</keyword>
<keyword evidence="1" id="KW-0812">Transmembrane</keyword>
<keyword evidence="3" id="KW-1185">Reference proteome</keyword>
<sequence length="133" mass="15057">MSIKTTAIKEMDFKAVMKEQTDAELMRILSVREDLFLPEALQAAKAEFDNRNLSQNTNIISKEADEAVQARAAAPLDRYLKFLAFLFPGIIQLVFMGVFEADGYHRKAAELSKWTVFGTGFYLLSAFLAIIIW</sequence>
<evidence type="ECO:0000313" key="2">
    <source>
        <dbReference type="EMBL" id="MCD2425359.1"/>
    </source>
</evidence>
<keyword evidence="1" id="KW-1133">Transmembrane helix</keyword>
<dbReference type="Proteomes" id="UP001199816">
    <property type="component" value="Unassembled WGS sequence"/>
</dbReference>
<proteinExistence type="predicted"/>
<gene>
    <name evidence="2" type="ORF">LQ567_21425</name>
</gene>
<dbReference type="EMBL" id="JAJNEC010000007">
    <property type="protein sequence ID" value="MCD2425359.1"/>
    <property type="molecule type" value="Genomic_DNA"/>
</dbReference>
<dbReference type="RefSeq" id="WP_231007828.1">
    <property type="nucleotide sequence ID" value="NZ_JAJNEC010000007.1"/>
</dbReference>
<evidence type="ECO:0000313" key="3">
    <source>
        <dbReference type="Proteomes" id="UP001199816"/>
    </source>
</evidence>